<evidence type="ECO:0008006" key="3">
    <source>
        <dbReference type="Google" id="ProtNLM"/>
    </source>
</evidence>
<dbReference type="EMBL" id="MCRJ01000139">
    <property type="protein sequence ID" value="ODN68728.1"/>
    <property type="molecule type" value="Genomic_DNA"/>
</dbReference>
<dbReference type="AlphaFoldDB" id="A0A1E3GXE3"/>
<evidence type="ECO:0000313" key="1">
    <source>
        <dbReference type="EMBL" id="ODN68728.1"/>
    </source>
</evidence>
<organism evidence="1 2">
    <name type="scientific">Methylobrevis pamukkalensis</name>
    <dbReference type="NCBI Taxonomy" id="1439726"/>
    <lineage>
        <taxon>Bacteria</taxon>
        <taxon>Pseudomonadati</taxon>
        <taxon>Pseudomonadota</taxon>
        <taxon>Alphaproteobacteria</taxon>
        <taxon>Hyphomicrobiales</taxon>
        <taxon>Pleomorphomonadaceae</taxon>
        <taxon>Methylobrevis</taxon>
    </lineage>
</organism>
<reference evidence="1 2" key="1">
    <citation type="submission" date="2016-07" db="EMBL/GenBank/DDBJ databases">
        <title>Draft Genome Sequence of Methylobrevis pamukkalensis PK2.</title>
        <authorList>
            <person name="Vasilenko O.V."/>
            <person name="Doronina N.V."/>
            <person name="Shmareva M.N."/>
            <person name="Tarlachkov S.V."/>
            <person name="Mustakhimov I."/>
            <person name="Trotsenko Y.A."/>
        </authorList>
    </citation>
    <scope>NUCLEOTIDE SEQUENCE [LARGE SCALE GENOMIC DNA]</scope>
    <source>
        <strain evidence="1 2">PK2</strain>
    </source>
</reference>
<sequence length="66" mass="7200">MLTVIGDSLASHLARGLDVAFADTPDLRIETEISGASGLVRDDYLNWPETLAAFSAARIRRRRSSP</sequence>
<comment type="caution">
    <text evidence="1">The sequence shown here is derived from an EMBL/GenBank/DDBJ whole genome shotgun (WGS) entry which is preliminary data.</text>
</comment>
<proteinExistence type="predicted"/>
<keyword evidence="2" id="KW-1185">Reference proteome</keyword>
<gene>
    <name evidence="1" type="ORF">A6302_03960</name>
</gene>
<dbReference type="Pfam" id="PF04311">
    <property type="entry name" value="DUF459"/>
    <property type="match status" value="1"/>
</dbReference>
<protein>
    <recommendedName>
        <fullName evidence="3">SGNH hydrolase-type esterase domain-containing protein</fullName>
    </recommendedName>
</protein>
<accession>A0A1E3GXE3</accession>
<name>A0A1E3GXE3_9HYPH</name>
<dbReference type="InterPro" id="IPR007407">
    <property type="entry name" value="DUF459"/>
</dbReference>
<dbReference type="Proteomes" id="UP000094622">
    <property type="component" value="Unassembled WGS sequence"/>
</dbReference>
<evidence type="ECO:0000313" key="2">
    <source>
        <dbReference type="Proteomes" id="UP000094622"/>
    </source>
</evidence>